<reference evidence="2" key="1">
    <citation type="journal article" date="2012" name="Science">
        <title>Fermentation, hydrogen, and sulfur metabolism in multiple uncultivated bacterial phyla.</title>
        <authorList>
            <person name="Wrighton K.C."/>
            <person name="Thomas B.C."/>
            <person name="Sharon I."/>
            <person name="Miller C.S."/>
            <person name="Castelle C.J."/>
            <person name="VerBerkmoes N.C."/>
            <person name="Wilkins M.J."/>
            <person name="Hettich R.L."/>
            <person name="Lipton M.S."/>
            <person name="Williams K.H."/>
            <person name="Long P.E."/>
            <person name="Banfield J.F."/>
        </authorList>
    </citation>
    <scope>NUCLEOTIDE SEQUENCE [LARGE SCALE GENOMIC DNA]</scope>
</reference>
<proteinExistence type="predicted"/>
<evidence type="ECO:0000259" key="1">
    <source>
        <dbReference type="Pfam" id="PF00903"/>
    </source>
</evidence>
<accession>K2FXK2</accession>
<dbReference type="SUPFAM" id="SSF54593">
    <property type="entry name" value="Glyoxalase/Bleomycin resistance protein/Dihydroxybiphenyl dioxygenase"/>
    <property type="match status" value="1"/>
</dbReference>
<feature type="domain" description="Glyoxalase/fosfomycin resistance/dioxygenase" evidence="1">
    <location>
        <begin position="5"/>
        <end position="114"/>
    </location>
</feature>
<organism evidence="2">
    <name type="scientific">uncultured bacterium</name>
    <name type="common">gcode 4</name>
    <dbReference type="NCBI Taxonomy" id="1234023"/>
    <lineage>
        <taxon>Bacteria</taxon>
        <taxon>environmental samples</taxon>
    </lineage>
</organism>
<gene>
    <name evidence="2" type="ORF">ACD_3C00172G0005</name>
</gene>
<evidence type="ECO:0000313" key="2">
    <source>
        <dbReference type="EMBL" id="EKE27678.1"/>
    </source>
</evidence>
<dbReference type="Gene3D" id="3.10.180.10">
    <property type="entry name" value="2,3-Dihydroxybiphenyl 1,2-Dioxygenase, domain 1"/>
    <property type="match status" value="1"/>
</dbReference>
<dbReference type="Pfam" id="PF00903">
    <property type="entry name" value="Glyoxalase"/>
    <property type="match status" value="1"/>
</dbReference>
<dbReference type="InterPro" id="IPR004360">
    <property type="entry name" value="Glyas_Fos-R_dOase_dom"/>
</dbReference>
<comment type="caution">
    <text evidence="2">The sequence shown here is derived from an EMBL/GenBank/DDBJ whole genome shotgun (WGS) entry which is preliminary data.</text>
</comment>
<sequence>MKNAIVWFEIPSIDFDRALRFYRRIVVWEFIVEENMWMKMAFFPYERMEWVWWAIINSPNAKPTQDWTVVYLAAWDDVDGMIEKVIENWWKIVVPKTDIWKYMWFIAQFIDTEWNRVWIHGMK</sequence>
<dbReference type="AlphaFoldDB" id="K2FXK2"/>
<name>K2FXK2_9BACT</name>
<protein>
    <recommendedName>
        <fullName evidence="1">Glyoxalase/fosfomycin resistance/dioxygenase domain-containing protein</fullName>
    </recommendedName>
</protein>
<dbReference type="EMBL" id="AMFJ01000446">
    <property type="protein sequence ID" value="EKE27678.1"/>
    <property type="molecule type" value="Genomic_DNA"/>
</dbReference>
<dbReference type="InterPro" id="IPR029068">
    <property type="entry name" value="Glyas_Bleomycin-R_OHBP_Dase"/>
</dbReference>